<sequence length="686" mass="74605">MPVGCEPCLLPAEERRRRMSRTQKDVVNQIRTQAGEKNPSSSSRKKPEPHTPADITLASVISAMQARTGIRTPLEPAELKALGEPLKTAMATYKKAQVLCSRAPGYETLSHRPSLVLFQDDLVPEVHVAPLAVGSCVEPDPIRQVEHDMSALMATAELAQRQLLQKLQLDGLEDAEEFPLGVIEAQSMAVPMAQFIYNPGPKKQERAETKAFVRYAPSAGQKQYQHLLDLARATLVFENCETLMAGLQAMLESDLYDILEVRNHFTTPLRTGRRYVDVLVTVDVPLPHVCELRFEDGDPAATFRAQQHLEEFLDALCTIYSKRSSVRPDYLHYLAESVLASAPDPGSLRKFRCFFAKSFGTSVCGWRSKFGSCGRNLQFQAFRQACCALKHREHTTGYWMAMDAGRANTVSLFELDPEAVVLLTRVRSRLLTLVDSRVPEVVRADAIYVKLKERSPPSAPLGLNEFRAGAKPLGVSPAEADRAFAYLDAKGGGPMASLTVADINWLLNLPSMVYLEAACLGQTDFAVDERLSSPPQRPRAQQGLRPEASAAGCAPAGAGAGVAAAGLASAGLAGAGALSCQEDAEEAAHEDEGGEQEYAADKGEPQEEEQEEAAVDQGEAQEEEQEEGDDAADKGEAQEEAQEAAEEDEDEEEGEEVEEESGEEEAEEADGHAAADAGEDEEECTF</sequence>
<evidence type="ECO:0000313" key="3">
    <source>
        <dbReference type="Proteomes" id="UP001189429"/>
    </source>
</evidence>
<keyword evidence="3" id="KW-1185">Reference proteome</keyword>
<dbReference type="Proteomes" id="UP001189429">
    <property type="component" value="Unassembled WGS sequence"/>
</dbReference>
<reference evidence="2" key="1">
    <citation type="submission" date="2023-10" db="EMBL/GenBank/DDBJ databases">
        <authorList>
            <person name="Chen Y."/>
            <person name="Shah S."/>
            <person name="Dougan E. K."/>
            <person name="Thang M."/>
            <person name="Chan C."/>
        </authorList>
    </citation>
    <scope>NUCLEOTIDE SEQUENCE [LARGE SCALE GENOMIC DNA]</scope>
</reference>
<evidence type="ECO:0000256" key="1">
    <source>
        <dbReference type="SAM" id="MobiDB-lite"/>
    </source>
</evidence>
<feature type="compositionally biased region" description="Acidic residues" evidence="1">
    <location>
        <begin position="606"/>
        <end position="630"/>
    </location>
</feature>
<comment type="caution">
    <text evidence="2">The sequence shown here is derived from an EMBL/GenBank/DDBJ whole genome shotgun (WGS) entry which is preliminary data.</text>
</comment>
<organism evidence="2 3">
    <name type="scientific">Prorocentrum cordatum</name>
    <dbReference type="NCBI Taxonomy" id="2364126"/>
    <lineage>
        <taxon>Eukaryota</taxon>
        <taxon>Sar</taxon>
        <taxon>Alveolata</taxon>
        <taxon>Dinophyceae</taxon>
        <taxon>Prorocentrales</taxon>
        <taxon>Prorocentraceae</taxon>
        <taxon>Prorocentrum</taxon>
    </lineage>
</organism>
<feature type="compositionally biased region" description="Low complexity" evidence="1">
    <location>
        <begin position="548"/>
        <end position="557"/>
    </location>
</feature>
<dbReference type="EMBL" id="CAUYUJ010001226">
    <property type="protein sequence ID" value="CAK0794898.1"/>
    <property type="molecule type" value="Genomic_DNA"/>
</dbReference>
<proteinExistence type="predicted"/>
<protein>
    <submittedName>
        <fullName evidence="2">Uncharacterized protein</fullName>
    </submittedName>
</protein>
<accession>A0ABN9PW37</accession>
<feature type="region of interest" description="Disordered" evidence="1">
    <location>
        <begin position="581"/>
        <end position="686"/>
    </location>
</feature>
<feature type="compositionally biased region" description="Acidic residues" evidence="1">
    <location>
        <begin position="638"/>
        <end position="668"/>
    </location>
</feature>
<feature type="region of interest" description="Disordered" evidence="1">
    <location>
        <begin position="530"/>
        <end position="557"/>
    </location>
</feature>
<name>A0ABN9PW37_9DINO</name>
<evidence type="ECO:0000313" key="2">
    <source>
        <dbReference type="EMBL" id="CAK0794898.1"/>
    </source>
</evidence>
<feature type="compositionally biased region" description="Acidic residues" evidence="1">
    <location>
        <begin position="677"/>
        <end position="686"/>
    </location>
</feature>
<gene>
    <name evidence="2" type="ORF">PCOR1329_LOCUS4748</name>
</gene>
<feature type="region of interest" description="Disordered" evidence="1">
    <location>
        <begin position="1"/>
        <end position="52"/>
    </location>
</feature>